<dbReference type="SMART" id="SM00758">
    <property type="entry name" value="PA14"/>
    <property type="match status" value="1"/>
</dbReference>
<dbReference type="InterPro" id="IPR037524">
    <property type="entry name" value="PA14/GLEYA"/>
</dbReference>
<keyword evidence="8" id="KW-1185">Reference proteome</keyword>
<keyword evidence="4 5" id="KW-0326">Glycosidase</keyword>
<dbReference type="InterPro" id="IPR019800">
    <property type="entry name" value="Glyco_hydro_3_AS"/>
</dbReference>
<proteinExistence type="inferred from homology"/>
<sequence length="838" mass="91427">MESNVVIWKKPAWEATMASQAPELDARIKALLGEMTVEEKVSLMAGRDFWTLPAIERLGIPSLRVSDGPTGLRSVNSEAATVFPVGVALAATWNETLIGEVGAAIGREAIAHDVDVLLAPAVNIQRTPLGGRNFETYSEDPRLAAEIATAYVAGVQSEGVGTSLKHYAANNQEHERMSGSSDMSERTLREIYLAVYEPVIRRANPWTVMGAYNKVNGVFACENSFLLEDVLKGEWGYDGVVVSDWGATKTTADAANSGLDLEMPGPARHFGAKLVDAVRNGEVSEAVIDDHAGRLLRLIIRCGLLDGNPKSSRGELASDRHRACARDAARQSMVLLKNEGGLLPVSPDVKRLAIIGQPAYMPAIQGGGSSQVSPDRIVSPLEGLKAALGDRVEIVFERGLDHEPAPPQIDWRLLSPDETFTRHGLVARYYAKPDFAGQVAHEEIDWHFSKLGFGGKVQTEDDLSFSVEWTGYFRPEQDGDYDFVISHSNDDVELSIGNEVLVGEGTPSERELLFMILPLNRREARMRLQAGRTYPIRLRYSQPTERAIRAFNIFNVSMRAPAPSREPALRAAKEADMVLLFVGSGTTDETEGKDRRSMKLSAGQDDLVRDVLAANPKTAVIVNTGAPVEMPWAGEVPAILQMWLPGGEGGSALEDLLSGKVSPSGKLPVTFPHRYEDNPTYPFYPGHKSAEYGEGIFVGYRYYDKAGRDVLFPFGHGLTYSRFEIANLQAKAATSGPAVELTLDLTNTGSAEAAETVQIYLEDRATQEAMPLRQLRAFRKVALKPGETARIAFSLGREDFAWFDMHGGAWTVTPGSYIAHAGFSSRDLRAHAGFEIVS</sequence>
<dbReference type="Gene3D" id="2.60.120.260">
    <property type="entry name" value="Galactose-binding domain-like"/>
    <property type="match status" value="1"/>
</dbReference>
<dbReference type="InterPro" id="IPR013783">
    <property type="entry name" value="Ig-like_fold"/>
</dbReference>
<dbReference type="PROSITE" id="PS51820">
    <property type="entry name" value="PA14"/>
    <property type="match status" value="1"/>
</dbReference>
<dbReference type="AlphaFoldDB" id="A0A062VHT2"/>
<evidence type="ECO:0000256" key="4">
    <source>
        <dbReference type="ARBA" id="ARBA00023295"/>
    </source>
</evidence>
<dbReference type="PROSITE" id="PS00775">
    <property type="entry name" value="GLYCOSYL_HYDROL_F3"/>
    <property type="match status" value="1"/>
</dbReference>
<evidence type="ECO:0000256" key="5">
    <source>
        <dbReference type="RuleBase" id="RU361161"/>
    </source>
</evidence>
<dbReference type="EMBL" id="ARYM01000007">
    <property type="protein sequence ID" value="KCZ99088.1"/>
    <property type="molecule type" value="Genomic_DNA"/>
</dbReference>
<dbReference type="Gene3D" id="2.60.40.10">
    <property type="entry name" value="Immunoglobulins"/>
    <property type="match status" value="1"/>
</dbReference>
<dbReference type="Gene3D" id="3.40.50.1700">
    <property type="entry name" value="Glycoside hydrolase family 3 C-terminal domain"/>
    <property type="match status" value="1"/>
</dbReference>
<name>A0A062VHT2_9PROT</name>
<accession>A0A062VHT2</accession>
<dbReference type="PATRIC" id="fig|1280954.3.peg.1557"/>
<evidence type="ECO:0000256" key="1">
    <source>
        <dbReference type="ARBA" id="ARBA00005336"/>
    </source>
</evidence>
<reference evidence="7 8" key="1">
    <citation type="journal article" date="2014" name="Antonie Van Leeuwenhoek">
        <title>Hyphomonas beringensis sp. nov. and Hyphomonas chukchiensis sp. nov., isolated from surface seawater of the Bering Sea and Chukchi Sea.</title>
        <authorList>
            <person name="Li C."/>
            <person name="Lai Q."/>
            <person name="Li G."/>
            <person name="Dong C."/>
            <person name="Wang J."/>
            <person name="Liao Y."/>
            <person name="Shao Z."/>
        </authorList>
    </citation>
    <scope>NUCLEOTIDE SEQUENCE [LARGE SCALE GENOMIC DNA]</scope>
    <source>
        <strain evidence="7 8">PS728</strain>
    </source>
</reference>
<dbReference type="InterPro" id="IPR036881">
    <property type="entry name" value="Glyco_hydro_3_C_sf"/>
</dbReference>
<organism evidence="7 8">
    <name type="scientific">Hyphomonas polymorpha PS728</name>
    <dbReference type="NCBI Taxonomy" id="1280954"/>
    <lineage>
        <taxon>Bacteria</taxon>
        <taxon>Pseudomonadati</taxon>
        <taxon>Pseudomonadota</taxon>
        <taxon>Alphaproteobacteria</taxon>
        <taxon>Hyphomonadales</taxon>
        <taxon>Hyphomonadaceae</taxon>
        <taxon>Hyphomonas</taxon>
    </lineage>
</organism>
<evidence type="ECO:0000313" key="8">
    <source>
        <dbReference type="Proteomes" id="UP000027100"/>
    </source>
</evidence>
<dbReference type="Pfam" id="PF01915">
    <property type="entry name" value="Glyco_hydro_3_C"/>
    <property type="match status" value="1"/>
</dbReference>
<dbReference type="InterPro" id="IPR036962">
    <property type="entry name" value="Glyco_hydro_3_N_sf"/>
</dbReference>
<gene>
    <name evidence="7" type="ORF">HPO_07672</name>
</gene>
<dbReference type="Pfam" id="PF00933">
    <property type="entry name" value="Glyco_hydro_3"/>
    <property type="match status" value="1"/>
</dbReference>
<dbReference type="InterPro" id="IPR001764">
    <property type="entry name" value="Glyco_hydro_3_N"/>
</dbReference>
<dbReference type="GO" id="GO:0005975">
    <property type="term" value="P:carbohydrate metabolic process"/>
    <property type="evidence" value="ECO:0007669"/>
    <property type="project" value="InterPro"/>
</dbReference>
<evidence type="ECO:0000259" key="6">
    <source>
        <dbReference type="PROSITE" id="PS51820"/>
    </source>
</evidence>
<dbReference type="Pfam" id="PF07691">
    <property type="entry name" value="PA14"/>
    <property type="match status" value="1"/>
</dbReference>
<keyword evidence="3" id="KW-0119">Carbohydrate metabolism</keyword>
<dbReference type="InterPro" id="IPR002772">
    <property type="entry name" value="Glyco_hydro_3_C"/>
</dbReference>
<evidence type="ECO:0000256" key="2">
    <source>
        <dbReference type="ARBA" id="ARBA00022801"/>
    </source>
</evidence>
<dbReference type="InterPro" id="IPR011658">
    <property type="entry name" value="PA14_dom"/>
</dbReference>
<keyword evidence="2 5" id="KW-0378">Hydrolase</keyword>
<dbReference type="Gene3D" id="3.20.20.300">
    <property type="entry name" value="Glycoside hydrolase, family 3, N-terminal domain"/>
    <property type="match status" value="1"/>
</dbReference>
<comment type="similarity">
    <text evidence="1 5">Belongs to the glycosyl hydrolase 3 family.</text>
</comment>
<feature type="domain" description="PA14" evidence="6">
    <location>
        <begin position="420"/>
        <end position="572"/>
    </location>
</feature>
<dbReference type="InterPro" id="IPR026891">
    <property type="entry name" value="Fn3-like"/>
</dbReference>
<dbReference type="PANTHER" id="PTHR42715:SF10">
    <property type="entry name" value="BETA-GLUCOSIDASE"/>
    <property type="match status" value="1"/>
</dbReference>
<protein>
    <submittedName>
        <fullName evidence="7">Glycosyl hydrolase family protein</fullName>
    </submittedName>
</protein>
<evidence type="ECO:0000313" key="7">
    <source>
        <dbReference type="EMBL" id="KCZ99088.1"/>
    </source>
</evidence>
<dbReference type="PRINTS" id="PR00133">
    <property type="entry name" value="GLHYDRLASE3"/>
</dbReference>
<dbReference type="SUPFAM" id="SSF51445">
    <property type="entry name" value="(Trans)glycosidases"/>
    <property type="match status" value="1"/>
</dbReference>
<dbReference type="PANTHER" id="PTHR42715">
    <property type="entry name" value="BETA-GLUCOSIDASE"/>
    <property type="match status" value="1"/>
</dbReference>
<dbReference type="Pfam" id="PF14310">
    <property type="entry name" value="Fn3-like"/>
    <property type="match status" value="1"/>
</dbReference>
<dbReference type="GO" id="GO:0004553">
    <property type="term" value="F:hydrolase activity, hydrolyzing O-glycosyl compounds"/>
    <property type="evidence" value="ECO:0007669"/>
    <property type="project" value="InterPro"/>
</dbReference>
<dbReference type="Proteomes" id="UP000027100">
    <property type="component" value="Unassembled WGS sequence"/>
</dbReference>
<dbReference type="InterPro" id="IPR017853">
    <property type="entry name" value="GH"/>
</dbReference>
<comment type="caution">
    <text evidence="7">The sequence shown here is derived from an EMBL/GenBank/DDBJ whole genome shotgun (WGS) entry which is preliminary data.</text>
</comment>
<dbReference type="SUPFAM" id="SSF52279">
    <property type="entry name" value="Beta-D-glucan exohydrolase, C-terminal domain"/>
    <property type="match status" value="1"/>
</dbReference>
<dbReference type="InterPro" id="IPR050288">
    <property type="entry name" value="Cellulose_deg_GH3"/>
</dbReference>
<dbReference type="eggNOG" id="COG1472">
    <property type="taxonomic scope" value="Bacteria"/>
</dbReference>
<dbReference type="STRING" id="1280954.HPO_07672"/>
<dbReference type="SMART" id="SM01217">
    <property type="entry name" value="Fn3_like"/>
    <property type="match status" value="1"/>
</dbReference>
<evidence type="ECO:0000256" key="3">
    <source>
        <dbReference type="ARBA" id="ARBA00023277"/>
    </source>
</evidence>